<feature type="transmembrane region" description="Helical" evidence="9">
    <location>
        <begin position="226"/>
        <end position="247"/>
    </location>
</feature>
<keyword evidence="4 9" id="KW-0813">Transport</keyword>
<feature type="transmembrane region" description="Helical" evidence="9">
    <location>
        <begin position="143"/>
        <end position="166"/>
    </location>
</feature>
<dbReference type="Proteomes" id="UP000095284">
    <property type="component" value="Unplaced"/>
</dbReference>
<comment type="catalytic activity">
    <reaction evidence="1 9">
        <text>riboflavin(in) = riboflavin(out)</text>
        <dbReference type="Rhea" id="RHEA:35015"/>
        <dbReference type="ChEBI" id="CHEBI:57986"/>
    </reaction>
</comment>
<feature type="transmembrane region" description="Helical" evidence="9">
    <location>
        <begin position="354"/>
        <end position="372"/>
    </location>
</feature>
<proteinExistence type="inferred from homology"/>
<dbReference type="GO" id="GO:0032217">
    <property type="term" value="F:riboflavin transmembrane transporter activity"/>
    <property type="evidence" value="ECO:0007669"/>
    <property type="project" value="UniProtKB-UniRule"/>
</dbReference>
<feature type="transmembrane region" description="Helical" evidence="9">
    <location>
        <begin position="424"/>
        <end position="444"/>
    </location>
</feature>
<reference evidence="11" key="1">
    <citation type="submission" date="2016-11" db="UniProtKB">
        <authorList>
            <consortium name="WormBaseParasite"/>
        </authorList>
    </citation>
    <scope>IDENTIFICATION</scope>
</reference>
<evidence type="ECO:0000256" key="7">
    <source>
        <dbReference type="ARBA" id="ARBA00022989"/>
    </source>
</evidence>
<dbReference type="AlphaFoldDB" id="A0A1I7RIW5"/>
<keyword evidence="5 9" id="KW-1003">Cell membrane</keyword>
<dbReference type="WBParaSite" id="BXY_0064700.1">
    <property type="protein sequence ID" value="BXY_0064700.1"/>
    <property type="gene ID" value="BXY_0064700"/>
</dbReference>
<dbReference type="PANTHER" id="PTHR12929">
    <property type="entry name" value="SOLUTE CARRIER FAMILY 52"/>
    <property type="match status" value="1"/>
</dbReference>
<organism evidence="10 11">
    <name type="scientific">Bursaphelenchus xylophilus</name>
    <name type="common">Pinewood nematode worm</name>
    <name type="synonym">Aphelenchoides xylophilus</name>
    <dbReference type="NCBI Taxonomy" id="6326"/>
    <lineage>
        <taxon>Eukaryota</taxon>
        <taxon>Metazoa</taxon>
        <taxon>Ecdysozoa</taxon>
        <taxon>Nematoda</taxon>
        <taxon>Chromadorea</taxon>
        <taxon>Rhabditida</taxon>
        <taxon>Tylenchina</taxon>
        <taxon>Tylenchomorpha</taxon>
        <taxon>Aphelenchoidea</taxon>
        <taxon>Aphelenchoididae</taxon>
        <taxon>Bursaphelenchus</taxon>
    </lineage>
</organism>
<accession>A0A1I7RIW5</accession>
<feature type="transmembrane region" description="Helical" evidence="9">
    <location>
        <begin position="378"/>
        <end position="403"/>
    </location>
</feature>
<feature type="transmembrane region" description="Helical" evidence="9">
    <location>
        <begin position="111"/>
        <end position="128"/>
    </location>
</feature>
<sequence>MLIMNQKKFHRKSSIASCTSVCGLAADRMAENEVHNRRPNIILAVLVAMFGSTSWLGPDAFWVEQGIHTQKLPEGWSLGATLTIIIQVSALVALVYTILESYNVKMKKAPLIILALLVNLCAFIPMGFFNEVSIEVAGKQRSIVLYVAMFFIGAVAILSDVLFLPYMKNLPEVYFQAYFFGIGLSSFVPSILSIIQGAATYDCVPSAKNSSVLEPKFENLRFSVEIFYTIVFIWCCLGAFSFILIHFCRSFIDNLWYGGQTLPRSSTDEKIIVITKPLAQRKSIWNGTSDYMLLALITLISGQNNVLLPSIQSFVVLPYSQTTYFWSLALGSIAQPIAAFIAHLAPAKKTQTMAMHSVITITASAICVVLALKSPTPWLVGTTIGSILVIMLTTSVYFFGTYSRCVIFEAIRDRSPSDDVKHRRLLYVGFTSQVGCALGTLFVFPTVNIFELFESVPPC</sequence>
<evidence type="ECO:0000256" key="8">
    <source>
        <dbReference type="ARBA" id="ARBA00023136"/>
    </source>
</evidence>
<evidence type="ECO:0000256" key="1">
    <source>
        <dbReference type="ARBA" id="ARBA00000215"/>
    </source>
</evidence>
<evidence type="ECO:0000313" key="11">
    <source>
        <dbReference type="WBParaSite" id="BXY_0064700.1"/>
    </source>
</evidence>
<feature type="transmembrane region" description="Helical" evidence="9">
    <location>
        <begin position="76"/>
        <end position="99"/>
    </location>
</feature>
<dbReference type="PANTHER" id="PTHR12929:SF10">
    <property type="entry name" value="RIBOFLAVIN TRANSPORTER"/>
    <property type="match status" value="1"/>
</dbReference>
<evidence type="ECO:0000256" key="4">
    <source>
        <dbReference type="ARBA" id="ARBA00022448"/>
    </source>
</evidence>
<keyword evidence="7 9" id="KW-1133">Transmembrane helix</keyword>
<feature type="transmembrane region" description="Helical" evidence="9">
    <location>
        <begin position="323"/>
        <end position="342"/>
    </location>
</feature>
<feature type="transmembrane region" description="Helical" evidence="9">
    <location>
        <begin position="178"/>
        <end position="199"/>
    </location>
</feature>
<evidence type="ECO:0000256" key="6">
    <source>
        <dbReference type="ARBA" id="ARBA00022692"/>
    </source>
</evidence>
<feature type="transmembrane region" description="Helical" evidence="9">
    <location>
        <begin position="291"/>
        <end position="311"/>
    </location>
</feature>
<keyword evidence="6 9" id="KW-0812">Transmembrane</keyword>
<feature type="transmembrane region" description="Helical" evidence="9">
    <location>
        <begin position="38"/>
        <end position="56"/>
    </location>
</feature>
<evidence type="ECO:0000256" key="2">
    <source>
        <dbReference type="ARBA" id="ARBA00004651"/>
    </source>
</evidence>
<protein>
    <recommendedName>
        <fullName evidence="9">Riboflavin transporter</fullName>
    </recommendedName>
</protein>
<comment type="function">
    <text evidence="9">Plasma membrane transporter mediating the uptake by cells of the water soluble vitamin B2/riboflavin that plays a key role in biochemical oxidation-reduction reactions of the carbohydrate, lipid, and amino acid metabolism.</text>
</comment>
<evidence type="ECO:0000313" key="10">
    <source>
        <dbReference type="Proteomes" id="UP000095284"/>
    </source>
</evidence>
<evidence type="ECO:0000256" key="3">
    <source>
        <dbReference type="ARBA" id="ARBA00006366"/>
    </source>
</evidence>
<comment type="subcellular location">
    <subcellularLocation>
        <location evidence="2 9">Cell membrane</location>
        <topology evidence="2 9">Multi-pass membrane protein</topology>
    </subcellularLocation>
</comment>
<evidence type="ECO:0000256" key="5">
    <source>
        <dbReference type="ARBA" id="ARBA00022475"/>
    </source>
</evidence>
<name>A0A1I7RIW5_BURXY</name>
<keyword evidence="8 9" id="KW-0472">Membrane</keyword>
<dbReference type="Pfam" id="PF06237">
    <property type="entry name" value="SLC52_ribofla_tr"/>
    <property type="match status" value="1"/>
</dbReference>
<evidence type="ECO:0000256" key="9">
    <source>
        <dbReference type="RuleBase" id="RU368035"/>
    </source>
</evidence>
<dbReference type="GO" id="GO:0005886">
    <property type="term" value="C:plasma membrane"/>
    <property type="evidence" value="ECO:0007669"/>
    <property type="project" value="UniProtKB-SubCell"/>
</dbReference>
<comment type="similarity">
    <text evidence="3 9">Belongs to the riboflavin transporter family.</text>
</comment>
<dbReference type="InterPro" id="IPR009357">
    <property type="entry name" value="Riboflavin_transptr"/>
</dbReference>